<dbReference type="InterPro" id="IPR051049">
    <property type="entry name" value="Dienelactone_hydrolase-like"/>
</dbReference>
<dbReference type="SUPFAM" id="SSF53474">
    <property type="entry name" value="alpha/beta-Hydrolases"/>
    <property type="match status" value="1"/>
</dbReference>
<evidence type="ECO:0000259" key="1">
    <source>
        <dbReference type="Pfam" id="PF01738"/>
    </source>
</evidence>
<protein>
    <submittedName>
        <fullName evidence="2">Carboxymethylenebutenolidase</fullName>
    </submittedName>
</protein>
<evidence type="ECO:0000313" key="3">
    <source>
        <dbReference type="Proteomes" id="UP000321058"/>
    </source>
</evidence>
<dbReference type="PANTHER" id="PTHR46623:SF6">
    <property type="entry name" value="ALPHA_BETA-HYDROLASES SUPERFAMILY PROTEIN"/>
    <property type="match status" value="1"/>
</dbReference>
<dbReference type="EMBL" id="BKAJ01000024">
    <property type="protein sequence ID" value="GEP54186.1"/>
    <property type="molecule type" value="Genomic_DNA"/>
</dbReference>
<proteinExistence type="predicted"/>
<name>A0A512N5E2_9HYPH</name>
<dbReference type="Proteomes" id="UP000321058">
    <property type="component" value="Unassembled WGS sequence"/>
</dbReference>
<comment type="caution">
    <text evidence="2">The sequence shown here is derived from an EMBL/GenBank/DDBJ whole genome shotgun (WGS) entry which is preliminary data.</text>
</comment>
<evidence type="ECO:0000313" key="2">
    <source>
        <dbReference type="EMBL" id="GEP54186.1"/>
    </source>
</evidence>
<organism evidence="2 3">
    <name type="scientific">Reyranella soli</name>
    <dbReference type="NCBI Taxonomy" id="1230389"/>
    <lineage>
        <taxon>Bacteria</taxon>
        <taxon>Pseudomonadati</taxon>
        <taxon>Pseudomonadota</taxon>
        <taxon>Alphaproteobacteria</taxon>
        <taxon>Hyphomicrobiales</taxon>
        <taxon>Reyranellaceae</taxon>
        <taxon>Reyranella</taxon>
    </lineage>
</organism>
<dbReference type="InterPro" id="IPR002925">
    <property type="entry name" value="Dienelactn_hydro"/>
</dbReference>
<sequence>MSFYRGMTCENVALKGDKGTPITAYVAKPAGAGPFPGVVLIHHLPGWSELYIETTRRFAHHGYIAICANLYEREGGGSDGNPDDVAAKVRADGGIADSQMVGDTAAAVQWMRAQPNLNGKVGLFGSCSGGRHAFIYACQKKDVDAVIDLWGGRVVMGKEELNAKTPTAPIDMTKDLACPLLGLFGNDDRAPSPEQVNQHEAELKKHGKNYEFHRYDGAGHGFFYWHRPLYRVDQAMDGWSKVHAFFGKHLAKK</sequence>
<reference evidence="2 3" key="1">
    <citation type="submission" date="2019-07" db="EMBL/GenBank/DDBJ databases">
        <title>Whole genome shotgun sequence of Reyranella soli NBRC 108950.</title>
        <authorList>
            <person name="Hosoyama A."/>
            <person name="Uohara A."/>
            <person name="Ohji S."/>
            <person name="Ichikawa N."/>
        </authorList>
    </citation>
    <scope>NUCLEOTIDE SEQUENCE [LARGE SCALE GENOMIC DNA]</scope>
    <source>
        <strain evidence="2 3">NBRC 108950</strain>
    </source>
</reference>
<dbReference type="AlphaFoldDB" id="A0A512N5E2"/>
<keyword evidence="3" id="KW-1185">Reference proteome</keyword>
<dbReference type="Gene3D" id="3.40.50.1820">
    <property type="entry name" value="alpha/beta hydrolase"/>
    <property type="match status" value="1"/>
</dbReference>
<dbReference type="PANTHER" id="PTHR46623">
    <property type="entry name" value="CARBOXYMETHYLENEBUTENOLIDASE-RELATED"/>
    <property type="match status" value="1"/>
</dbReference>
<accession>A0A512N5E2</accession>
<dbReference type="Pfam" id="PF01738">
    <property type="entry name" value="DLH"/>
    <property type="match status" value="1"/>
</dbReference>
<feature type="domain" description="Dienelactone hydrolase" evidence="1">
    <location>
        <begin position="22"/>
        <end position="249"/>
    </location>
</feature>
<dbReference type="RefSeq" id="WP_170302888.1">
    <property type="nucleotide sequence ID" value="NZ_BKAJ01000024.1"/>
</dbReference>
<gene>
    <name evidence="2" type="ORF">RSO01_13520</name>
</gene>
<dbReference type="GO" id="GO:0016787">
    <property type="term" value="F:hydrolase activity"/>
    <property type="evidence" value="ECO:0007669"/>
    <property type="project" value="InterPro"/>
</dbReference>
<dbReference type="InterPro" id="IPR029058">
    <property type="entry name" value="AB_hydrolase_fold"/>
</dbReference>